<comment type="caution">
    <text evidence="1">The sequence shown here is derived from an EMBL/GenBank/DDBJ whole genome shotgun (WGS) entry which is preliminary data.</text>
</comment>
<organism evidence="1 2">
    <name type="scientific">Catenuloplanes nepalensis</name>
    <dbReference type="NCBI Taxonomy" id="587533"/>
    <lineage>
        <taxon>Bacteria</taxon>
        <taxon>Bacillati</taxon>
        <taxon>Actinomycetota</taxon>
        <taxon>Actinomycetes</taxon>
        <taxon>Micromonosporales</taxon>
        <taxon>Micromonosporaceae</taxon>
        <taxon>Catenuloplanes</taxon>
    </lineage>
</organism>
<keyword evidence="2" id="KW-1185">Reference proteome</keyword>
<gene>
    <name evidence="1" type="ORF">J2S43_003741</name>
</gene>
<proteinExistence type="predicted"/>
<dbReference type="Proteomes" id="UP001240984">
    <property type="component" value="Unassembled WGS sequence"/>
</dbReference>
<name>A0ABT9MV25_9ACTN</name>
<accession>A0ABT9MV25</accession>
<protein>
    <submittedName>
        <fullName evidence="1">Uncharacterized protein</fullName>
    </submittedName>
</protein>
<sequence length="77" mass="8572">MATRTRKAAATVETVQVGDLTLEPGSYRKQTTRIGKAFLTVSTDGTLTYTNRRDETITVDVKRFISIWKSGLTTKFA</sequence>
<dbReference type="EMBL" id="JAUSRA010000001">
    <property type="protein sequence ID" value="MDP9795229.1"/>
    <property type="molecule type" value="Genomic_DNA"/>
</dbReference>
<reference evidence="1 2" key="1">
    <citation type="submission" date="2023-07" db="EMBL/GenBank/DDBJ databases">
        <title>Sequencing the genomes of 1000 actinobacteria strains.</title>
        <authorList>
            <person name="Klenk H.-P."/>
        </authorList>
    </citation>
    <scope>NUCLEOTIDE SEQUENCE [LARGE SCALE GENOMIC DNA]</scope>
    <source>
        <strain evidence="1 2">DSM 44710</strain>
    </source>
</reference>
<evidence type="ECO:0000313" key="2">
    <source>
        <dbReference type="Proteomes" id="UP001240984"/>
    </source>
</evidence>
<evidence type="ECO:0000313" key="1">
    <source>
        <dbReference type="EMBL" id="MDP9795229.1"/>
    </source>
</evidence>
<dbReference type="RefSeq" id="WP_306830860.1">
    <property type="nucleotide sequence ID" value="NZ_JAUSRA010000001.1"/>
</dbReference>